<keyword evidence="4 6" id="KW-0328">Glycosyltransferase</keyword>
<dbReference type="PANTHER" id="PTHR11608:SF0">
    <property type="entry name" value="BIFUNCTIONAL PROTEIN PYRR"/>
    <property type="match status" value="1"/>
</dbReference>
<comment type="function">
    <text evidence="4">Also displays a weak uracil phosphoribosyltransferase activity which is not physiologically significant.</text>
</comment>
<proteinExistence type="inferred from homology"/>
<evidence type="ECO:0000259" key="5">
    <source>
        <dbReference type="Pfam" id="PF00156"/>
    </source>
</evidence>
<evidence type="ECO:0000256" key="3">
    <source>
        <dbReference type="ARBA" id="ARBA00023163"/>
    </source>
</evidence>
<organism evidence="6 7">
    <name type="scientific">Gracilimonas halophila</name>
    <dbReference type="NCBI Taxonomy" id="1834464"/>
    <lineage>
        <taxon>Bacteria</taxon>
        <taxon>Pseudomonadati</taxon>
        <taxon>Balneolota</taxon>
        <taxon>Balneolia</taxon>
        <taxon>Balneolales</taxon>
        <taxon>Balneolaceae</taxon>
        <taxon>Gracilimonas</taxon>
    </lineage>
</organism>
<dbReference type="CDD" id="cd06223">
    <property type="entry name" value="PRTases_typeI"/>
    <property type="match status" value="1"/>
</dbReference>
<dbReference type="EC" id="2.4.2.9" evidence="4"/>
<dbReference type="HAMAP" id="MF_01219">
    <property type="entry name" value="PyrR"/>
    <property type="match status" value="1"/>
</dbReference>
<dbReference type="Gene3D" id="3.40.50.2020">
    <property type="match status" value="1"/>
</dbReference>
<keyword evidence="7" id="KW-1185">Reference proteome</keyword>
<dbReference type="GO" id="GO:0004845">
    <property type="term" value="F:uracil phosphoribosyltransferase activity"/>
    <property type="evidence" value="ECO:0007669"/>
    <property type="project" value="UniProtKB-EC"/>
</dbReference>
<dbReference type="InterPro" id="IPR029057">
    <property type="entry name" value="PRTase-like"/>
</dbReference>
<dbReference type="NCBIfam" id="NF003549">
    <property type="entry name" value="PRK05205.1-5"/>
    <property type="match status" value="1"/>
</dbReference>
<dbReference type="InterPro" id="IPR023050">
    <property type="entry name" value="PyrR"/>
</dbReference>
<dbReference type="SUPFAM" id="SSF53271">
    <property type="entry name" value="PRTase-like"/>
    <property type="match status" value="1"/>
</dbReference>
<comment type="function">
    <text evidence="4">Regulates the transcription of the pyrimidine nucleotide (pyr) operon in response to exogenous pyrimidines.</text>
</comment>
<reference evidence="7" key="1">
    <citation type="journal article" date="2019" name="Int. J. Syst. Evol. Microbiol.">
        <title>The Global Catalogue of Microorganisms (GCM) 10K type strain sequencing project: providing services to taxonomists for standard genome sequencing and annotation.</title>
        <authorList>
            <consortium name="The Broad Institute Genomics Platform"/>
            <consortium name="The Broad Institute Genome Sequencing Center for Infectious Disease"/>
            <person name="Wu L."/>
            <person name="Ma J."/>
        </authorList>
    </citation>
    <scope>NUCLEOTIDE SEQUENCE [LARGE SCALE GENOMIC DNA]</scope>
    <source>
        <strain evidence="7">KCTC 52042</strain>
    </source>
</reference>
<dbReference type="RefSeq" id="WP_390297037.1">
    <property type="nucleotide sequence ID" value="NZ_JBHULI010000001.1"/>
</dbReference>
<evidence type="ECO:0000256" key="2">
    <source>
        <dbReference type="ARBA" id="ARBA00023015"/>
    </source>
</evidence>
<keyword evidence="3 4" id="KW-0804">Transcription</keyword>
<dbReference type="PANTHER" id="PTHR11608">
    <property type="entry name" value="BIFUNCTIONAL PROTEIN PYRR"/>
    <property type="match status" value="1"/>
</dbReference>
<evidence type="ECO:0000256" key="1">
    <source>
        <dbReference type="ARBA" id="ARBA00005565"/>
    </source>
</evidence>
<sequence length="183" mass="21289">MKKAKIMTAEDLDRTYLRFAHQFLEGYDDFERLAIIGMQTRGVHIGKRIVSEIDKEFGAKIDFGVLDVTFYRDDYRSKLKMPEVQVTEIPFDLYDRDIVLVDDVLYTGRTVRSAMDALMAYGRPRSIKFCCMVDRGHRELPISADYMGIYLPTYENEEVRVKVNEIDEEDAVYVVEVEEGSDE</sequence>
<dbReference type="Proteomes" id="UP001597460">
    <property type="component" value="Unassembled WGS sequence"/>
</dbReference>
<gene>
    <name evidence="4 6" type="primary">pyrR</name>
    <name evidence="6" type="ORF">ACFSVN_00615</name>
</gene>
<dbReference type="EMBL" id="JBHULI010000001">
    <property type="protein sequence ID" value="MFD2530942.1"/>
    <property type="molecule type" value="Genomic_DNA"/>
</dbReference>
<evidence type="ECO:0000256" key="4">
    <source>
        <dbReference type="HAMAP-Rule" id="MF_01219"/>
    </source>
</evidence>
<dbReference type="InterPro" id="IPR050137">
    <property type="entry name" value="PyrR_bifunctional"/>
</dbReference>
<keyword evidence="2 4" id="KW-0805">Transcription regulation</keyword>
<accession>A0ABW5JHE9</accession>
<feature type="domain" description="Phosphoribosyltransferase" evidence="5">
    <location>
        <begin position="22"/>
        <end position="148"/>
    </location>
</feature>
<evidence type="ECO:0000313" key="6">
    <source>
        <dbReference type="EMBL" id="MFD2530942.1"/>
    </source>
</evidence>
<comment type="caution">
    <text evidence="6">The sequence shown here is derived from an EMBL/GenBank/DDBJ whole genome shotgun (WGS) entry which is preliminary data.</text>
</comment>
<comment type="similarity">
    <text evidence="1 4">Belongs to the purine/pyrimidine phosphoribosyltransferase family. PyrR subfamily.</text>
</comment>
<evidence type="ECO:0000313" key="7">
    <source>
        <dbReference type="Proteomes" id="UP001597460"/>
    </source>
</evidence>
<name>A0ABW5JHE9_9BACT</name>
<protein>
    <recommendedName>
        <fullName evidence="4">Bifunctional protein PyrR</fullName>
    </recommendedName>
    <domain>
        <recommendedName>
            <fullName evidence="4">Pyrimidine operon regulatory protein</fullName>
        </recommendedName>
    </domain>
    <domain>
        <recommendedName>
            <fullName evidence="4">Uracil phosphoribosyltransferase</fullName>
            <shortName evidence="4">UPRTase</shortName>
            <ecNumber evidence="4">2.4.2.9</ecNumber>
        </recommendedName>
    </domain>
</protein>
<comment type="catalytic activity">
    <reaction evidence="4">
        <text>UMP + diphosphate = 5-phospho-alpha-D-ribose 1-diphosphate + uracil</text>
        <dbReference type="Rhea" id="RHEA:13017"/>
        <dbReference type="ChEBI" id="CHEBI:17568"/>
        <dbReference type="ChEBI" id="CHEBI:33019"/>
        <dbReference type="ChEBI" id="CHEBI:57865"/>
        <dbReference type="ChEBI" id="CHEBI:58017"/>
        <dbReference type="EC" id="2.4.2.9"/>
    </reaction>
</comment>
<dbReference type="InterPro" id="IPR000836">
    <property type="entry name" value="PRTase_dom"/>
</dbReference>
<feature type="short sequence motif" description="PRPP-binding" evidence="4">
    <location>
        <begin position="98"/>
        <end position="110"/>
    </location>
</feature>
<keyword evidence="4 6" id="KW-0808">Transferase</keyword>
<dbReference type="Pfam" id="PF00156">
    <property type="entry name" value="Pribosyltran"/>
    <property type="match status" value="1"/>
</dbReference>